<gene>
    <name evidence="1" type="ORF">ACFP5Y_03885</name>
</gene>
<dbReference type="Proteomes" id="UP001596282">
    <property type="component" value="Unassembled WGS sequence"/>
</dbReference>
<comment type="caution">
    <text evidence="1">The sequence shown here is derived from an EMBL/GenBank/DDBJ whole genome shotgun (WGS) entry which is preliminary data.</text>
</comment>
<accession>A0ABW1RXV1</accession>
<proteinExistence type="predicted"/>
<dbReference type="EMBL" id="JBHSSC010000009">
    <property type="protein sequence ID" value="MFC6180359.1"/>
    <property type="molecule type" value="Genomic_DNA"/>
</dbReference>
<protein>
    <submittedName>
        <fullName evidence="1">Uncharacterized protein</fullName>
    </submittedName>
</protein>
<dbReference type="RefSeq" id="WP_137627732.1">
    <property type="nucleotide sequence ID" value="NZ_BJDJ01000003.1"/>
</dbReference>
<reference evidence="2" key="1">
    <citation type="journal article" date="2019" name="Int. J. Syst. Evol. Microbiol.">
        <title>The Global Catalogue of Microorganisms (GCM) 10K type strain sequencing project: providing services to taxonomists for standard genome sequencing and annotation.</title>
        <authorList>
            <consortium name="The Broad Institute Genomics Platform"/>
            <consortium name="The Broad Institute Genome Sequencing Center for Infectious Disease"/>
            <person name="Wu L."/>
            <person name="Ma J."/>
        </authorList>
    </citation>
    <scope>NUCLEOTIDE SEQUENCE [LARGE SCALE GENOMIC DNA]</scope>
    <source>
        <strain evidence="2">CCM 8933</strain>
    </source>
</reference>
<keyword evidence="2" id="KW-1185">Reference proteome</keyword>
<evidence type="ECO:0000313" key="1">
    <source>
        <dbReference type="EMBL" id="MFC6180359.1"/>
    </source>
</evidence>
<name>A0ABW1RXV1_9LACO</name>
<evidence type="ECO:0000313" key="2">
    <source>
        <dbReference type="Proteomes" id="UP001596282"/>
    </source>
</evidence>
<sequence>MHFDTIYYTNKGLELTAMADAGECQIQFTKAVASNRDYSATDPNDFKTITGIEDIQQEEPYTRVIRTNSTLITAQADFPSKDVKTAYQLYTVGFYAKPINGSDGTEVLYAIMPSSYPDYVAAYDGHSNVSDSFVMKTTVSDTQEVSITVDQAGAVVQADIAVEQLNDTEYTIDTSGLGINDYPRFIAYGYYNGAGIAQTGDGYAGVPEMFQLSMRVNLKKNGEVMLPRFWLSEISKYLPDFNTANFEVNYGSDGSWLYLISAPATIGIQCLNAKFKEVA</sequence>
<organism evidence="1 2">
    <name type="scientific">Lactiplantibacillus daowaiensis</name>
    <dbReference type="NCBI Taxonomy" id="2559918"/>
    <lineage>
        <taxon>Bacteria</taxon>
        <taxon>Bacillati</taxon>
        <taxon>Bacillota</taxon>
        <taxon>Bacilli</taxon>
        <taxon>Lactobacillales</taxon>
        <taxon>Lactobacillaceae</taxon>
        <taxon>Lactiplantibacillus</taxon>
    </lineage>
</organism>